<proteinExistence type="predicted"/>
<evidence type="ECO:0000313" key="2">
    <source>
        <dbReference type="EMBL" id="GAA0143955.1"/>
    </source>
</evidence>
<evidence type="ECO:0000313" key="3">
    <source>
        <dbReference type="Proteomes" id="UP001454036"/>
    </source>
</evidence>
<dbReference type="AlphaFoldDB" id="A0AAV3NX72"/>
<gene>
    <name evidence="2" type="ORF">LIER_04519</name>
</gene>
<dbReference type="EMBL" id="BAABME010000582">
    <property type="protein sequence ID" value="GAA0143955.1"/>
    <property type="molecule type" value="Genomic_DNA"/>
</dbReference>
<organism evidence="2 3">
    <name type="scientific">Lithospermum erythrorhizon</name>
    <name type="common">Purple gromwell</name>
    <name type="synonym">Lithospermum officinale var. erythrorhizon</name>
    <dbReference type="NCBI Taxonomy" id="34254"/>
    <lineage>
        <taxon>Eukaryota</taxon>
        <taxon>Viridiplantae</taxon>
        <taxon>Streptophyta</taxon>
        <taxon>Embryophyta</taxon>
        <taxon>Tracheophyta</taxon>
        <taxon>Spermatophyta</taxon>
        <taxon>Magnoliopsida</taxon>
        <taxon>eudicotyledons</taxon>
        <taxon>Gunneridae</taxon>
        <taxon>Pentapetalae</taxon>
        <taxon>asterids</taxon>
        <taxon>lamiids</taxon>
        <taxon>Boraginales</taxon>
        <taxon>Boraginaceae</taxon>
        <taxon>Boraginoideae</taxon>
        <taxon>Lithospermeae</taxon>
        <taxon>Lithospermum</taxon>
    </lineage>
</organism>
<keyword evidence="3" id="KW-1185">Reference proteome</keyword>
<name>A0AAV3NX72_LITER</name>
<feature type="compositionally biased region" description="Basic and acidic residues" evidence="1">
    <location>
        <begin position="1"/>
        <end position="14"/>
    </location>
</feature>
<protein>
    <submittedName>
        <fullName evidence="2">Uncharacterized protein</fullName>
    </submittedName>
</protein>
<sequence length="114" mass="12380">MNPNGDDNHPHEDDAFNLNNPAAQRTEDAPPNAHRPIGVGFGRTVHEGGSSHSPKMAGLIQGLTDQIVSSVMDQLRDQLSQLRGETHVVSSFLREETYTYTSGPDAQRASTRAT</sequence>
<accession>A0AAV3NX72</accession>
<evidence type="ECO:0000256" key="1">
    <source>
        <dbReference type="SAM" id="MobiDB-lite"/>
    </source>
</evidence>
<feature type="region of interest" description="Disordered" evidence="1">
    <location>
        <begin position="1"/>
        <end position="57"/>
    </location>
</feature>
<reference evidence="2 3" key="1">
    <citation type="submission" date="2024-01" db="EMBL/GenBank/DDBJ databases">
        <title>The complete chloroplast genome sequence of Lithospermum erythrorhizon: insights into the phylogenetic relationship among Boraginaceae species and the maternal lineages of purple gromwells.</title>
        <authorList>
            <person name="Okada T."/>
            <person name="Watanabe K."/>
        </authorList>
    </citation>
    <scope>NUCLEOTIDE SEQUENCE [LARGE SCALE GENOMIC DNA]</scope>
</reference>
<dbReference type="Proteomes" id="UP001454036">
    <property type="component" value="Unassembled WGS sequence"/>
</dbReference>
<comment type="caution">
    <text evidence="2">The sequence shown here is derived from an EMBL/GenBank/DDBJ whole genome shotgun (WGS) entry which is preliminary data.</text>
</comment>